<sequence length="286" mass="31468">MNALNGGLIMLKEMLHKLPPSERRAANYILENPDKSIQFTVFELAEKSQTSTSAIIRLCRSIGVKGFQELKLRIAGDIITTKETGSRDIHSGESISTIIQKMTNNSIQSIKDTSDILNVSELEEAVLALSKARNIYFFGVGGSMVVALDAQQKFLRIKKYTSAFADLHLLAVQIANHEENDVLVGISFSGETTEVQKAFRLAKENGVNTISITGFGSNSVSNLANIKLFNSPNKEATFRSGATSSRMAQLHVIDILFMAVATQEYDKTIQYVDQTRTAINSLQSKK</sequence>
<dbReference type="GO" id="GO:0003677">
    <property type="term" value="F:DNA binding"/>
    <property type="evidence" value="ECO:0007669"/>
    <property type="project" value="UniProtKB-KW"/>
</dbReference>
<dbReference type="SUPFAM" id="SSF53697">
    <property type="entry name" value="SIS domain"/>
    <property type="match status" value="1"/>
</dbReference>
<evidence type="ECO:0000313" key="6">
    <source>
        <dbReference type="EMBL" id="GGI17313.1"/>
    </source>
</evidence>
<dbReference type="CDD" id="cd05013">
    <property type="entry name" value="SIS_RpiR"/>
    <property type="match status" value="1"/>
</dbReference>
<dbReference type="PROSITE" id="PS51071">
    <property type="entry name" value="HTH_RPIR"/>
    <property type="match status" value="1"/>
</dbReference>
<dbReference type="InterPro" id="IPR036388">
    <property type="entry name" value="WH-like_DNA-bd_sf"/>
</dbReference>
<dbReference type="PROSITE" id="PS51464">
    <property type="entry name" value="SIS"/>
    <property type="match status" value="1"/>
</dbReference>
<feature type="domain" description="HTH rpiR-type" evidence="4">
    <location>
        <begin position="5"/>
        <end position="81"/>
    </location>
</feature>
<dbReference type="PANTHER" id="PTHR30514:SF10">
    <property type="entry name" value="MURR_RPIR FAMILY TRANSCRIPTIONAL REGULATOR"/>
    <property type="match status" value="1"/>
</dbReference>
<organism evidence="6 7">
    <name type="scientific">Gottfriedia solisilvae</name>
    <dbReference type="NCBI Taxonomy" id="1516104"/>
    <lineage>
        <taxon>Bacteria</taxon>
        <taxon>Bacillati</taxon>
        <taxon>Bacillota</taxon>
        <taxon>Bacilli</taxon>
        <taxon>Bacillales</taxon>
        <taxon>Bacillaceae</taxon>
        <taxon>Gottfriedia</taxon>
    </lineage>
</organism>
<protein>
    <submittedName>
        <fullName evidence="6">Putative HTH-type transcriptional regulator YbbH</fullName>
    </submittedName>
</protein>
<evidence type="ECO:0000259" key="4">
    <source>
        <dbReference type="PROSITE" id="PS51071"/>
    </source>
</evidence>
<dbReference type="Pfam" id="PF01380">
    <property type="entry name" value="SIS"/>
    <property type="match status" value="1"/>
</dbReference>
<accession>A0A8J3AW46</accession>
<dbReference type="InterPro" id="IPR000281">
    <property type="entry name" value="HTH_RpiR"/>
</dbReference>
<dbReference type="GO" id="GO:1901135">
    <property type="term" value="P:carbohydrate derivative metabolic process"/>
    <property type="evidence" value="ECO:0007669"/>
    <property type="project" value="InterPro"/>
</dbReference>
<dbReference type="EMBL" id="BMHB01000003">
    <property type="protein sequence ID" value="GGI17313.1"/>
    <property type="molecule type" value="Genomic_DNA"/>
</dbReference>
<evidence type="ECO:0000256" key="3">
    <source>
        <dbReference type="ARBA" id="ARBA00023163"/>
    </source>
</evidence>
<evidence type="ECO:0000313" key="7">
    <source>
        <dbReference type="Proteomes" id="UP000626244"/>
    </source>
</evidence>
<dbReference type="InterPro" id="IPR047640">
    <property type="entry name" value="RpiR-like"/>
</dbReference>
<reference evidence="7" key="1">
    <citation type="journal article" date="2019" name="Int. J. Syst. Evol. Microbiol.">
        <title>The Global Catalogue of Microorganisms (GCM) 10K type strain sequencing project: providing services to taxonomists for standard genome sequencing and annotation.</title>
        <authorList>
            <consortium name="The Broad Institute Genomics Platform"/>
            <consortium name="The Broad Institute Genome Sequencing Center for Infectious Disease"/>
            <person name="Wu L."/>
            <person name="Ma J."/>
        </authorList>
    </citation>
    <scope>NUCLEOTIDE SEQUENCE [LARGE SCALE GENOMIC DNA]</scope>
    <source>
        <strain evidence="7">CGMCC 1.14993</strain>
    </source>
</reference>
<dbReference type="SUPFAM" id="SSF46689">
    <property type="entry name" value="Homeodomain-like"/>
    <property type="match status" value="1"/>
</dbReference>
<dbReference type="InterPro" id="IPR035472">
    <property type="entry name" value="RpiR-like_SIS"/>
</dbReference>
<dbReference type="Pfam" id="PF01418">
    <property type="entry name" value="HTH_6"/>
    <property type="match status" value="1"/>
</dbReference>
<keyword evidence="3" id="KW-0804">Transcription</keyword>
<dbReference type="GO" id="GO:0003700">
    <property type="term" value="F:DNA-binding transcription factor activity"/>
    <property type="evidence" value="ECO:0007669"/>
    <property type="project" value="InterPro"/>
</dbReference>
<keyword evidence="7" id="KW-1185">Reference proteome</keyword>
<evidence type="ECO:0000256" key="1">
    <source>
        <dbReference type="ARBA" id="ARBA00023015"/>
    </source>
</evidence>
<dbReference type="RefSeq" id="WP_088002194.1">
    <property type="nucleotide sequence ID" value="NZ_BMHB01000003.1"/>
</dbReference>
<feature type="domain" description="SIS" evidence="5">
    <location>
        <begin position="125"/>
        <end position="266"/>
    </location>
</feature>
<dbReference type="Gene3D" id="3.40.50.10490">
    <property type="entry name" value="Glucose-6-phosphate isomerase like protein, domain 1"/>
    <property type="match status" value="1"/>
</dbReference>
<dbReference type="InterPro" id="IPR046348">
    <property type="entry name" value="SIS_dom_sf"/>
</dbReference>
<evidence type="ECO:0000259" key="5">
    <source>
        <dbReference type="PROSITE" id="PS51464"/>
    </source>
</evidence>
<evidence type="ECO:0000256" key="2">
    <source>
        <dbReference type="ARBA" id="ARBA00023125"/>
    </source>
</evidence>
<name>A0A8J3AW46_9BACI</name>
<proteinExistence type="predicted"/>
<keyword evidence="1" id="KW-0805">Transcription regulation</keyword>
<dbReference type="OrthoDB" id="370421at2"/>
<dbReference type="Proteomes" id="UP000626244">
    <property type="component" value="Unassembled WGS sequence"/>
</dbReference>
<dbReference type="AlphaFoldDB" id="A0A8J3AW46"/>
<keyword evidence="2" id="KW-0238">DNA-binding</keyword>
<dbReference type="Gene3D" id="1.10.10.10">
    <property type="entry name" value="Winged helix-like DNA-binding domain superfamily/Winged helix DNA-binding domain"/>
    <property type="match status" value="1"/>
</dbReference>
<dbReference type="GO" id="GO:0097367">
    <property type="term" value="F:carbohydrate derivative binding"/>
    <property type="evidence" value="ECO:0007669"/>
    <property type="project" value="InterPro"/>
</dbReference>
<dbReference type="InterPro" id="IPR009057">
    <property type="entry name" value="Homeodomain-like_sf"/>
</dbReference>
<dbReference type="PANTHER" id="PTHR30514">
    <property type="entry name" value="GLUCOKINASE"/>
    <property type="match status" value="1"/>
</dbReference>
<gene>
    <name evidence="6" type="primary">ybbH</name>
    <name evidence="6" type="ORF">GCM10007380_37320</name>
</gene>
<dbReference type="InterPro" id="IPR001347">
    <property type="entry name" value="SIS_dom"/>
</dbReference>
<comment type="caution">
    <text evidence="6">The sequence shown here is derived from an EMBL/GenBank/DDBJ whole genome shotgun (WGS) entry which is preliminary data.</text>
</comment>